<sequence>MSQKQRKWKVMIHAFGLFRGPSFGCHWMPPRDVGGHWKGVMWLGTNMWMPLRSFRDKFGWEVIGKESCGLERICGCLYVHFEMGFTRNEQMGCLEAFRGNTNRVFRGFSRQYKWC</sequence>
<organism evidence="1">
    <name type="scientific">Beta vulgaris</name>
    <name type="common">Sugar beet</name>
    <dbReference type="NCBI Taxonomy" id="161934"/>
    <lineage>
        <taxon>Eukaryota</taxon>
        <taxon>Viridiplantae</taxon>
        <taxon>Streptophyta</taxon>
        <taxon>Embryophyta</taxon>
        <taxon>Tracheophyta</taxon>
        <taxon>Spermatophyta</taxon>
        <taxon>Magnoliopsida</taxon>
        <taxon>eudicotyledons</taxon>
        <taxon>Gunneridae</taxon>
        <taxon>Pentapetalae</taxon>
        <taxon>Caryophyllales</taxon>
        <taxon>Chenopodiaceae</taxon>
        <taxon>Betoideae</taxon>
        <taxon>Beta</taxon>
    </lineage>
</organism>
<reference evidence="1" key="1">
    <citation type="submission" date="2009-09" db="EMBL/GenBank/DDBJ databases">
        <title>A Sugarbeat Map3k of the Type That Positively Controls R Gene Disease Resistance.</title>
        <authorList>
            <person name="Shao J.Y."/>
            <person name="Kuykendall L.D."/>
            <person name="Naegel R."/>
            <person name="McGrath J.M."/>
        </authorList>
    </citation>
    <scope>NUCLEOTIDE SEQUENCE</scope>
</reference>
<dbReference type="AlphaFoldDB" id="E2DN02"/>
<dbReference type="EMBL" id="GU057342">
    <property type="protein sequence ID" value="ACY01935.1"/>
    <property type="molecule type" value="Genomic_DNA"/>
</dbReference>
<accession>E2DN02</accession>
<protein>
    <submittedName>
        <fullName evidence="1">Uncharacterized protein</fullName>
    </submittedName>
</protein>
<name>E2DN02_BETVU</name>
<proteinExistence type="predicted"/>
<evidence type="ECO:0000313" key="1">
    <source>
        <dbReference type="EMBL" id="ACY01935.1"/>
    </source>
</evidence>